<evidence type="ECO:0000313" key="2">
    <source>
        <dbReference type="Proteomes" id="UP001500325"/>
    </source>
</evidence>
<proteinExistence type="predicted"/>
<reference evidence="2" key="1">
    <citation type="journal article" date="2019" name="Int. J. Syst. Evol. Microbiol.">
        <title>The Global Catalogue of Microorganisms (GCM) 10K type strain sequencing project: providing services to taxonomists for standard genome sequencing and annotation.</title>
        <authorList>
            <consortium name="The Broad Institute Genomics Platform"/>
            <consortium name="The Broad Institute Genome Sequencing Center for Infectious Disease"/>
            <person name="Wu L."/>
            <person name="Ma J."/>
        </authorList>
    </citation>
    <scope>NUCLEOTIDE SEQUENCE [LARGE SCALE GENOMIC DNA]</scope>
    <source>
        <strain evidence="2">JCM 18055</strain>
    </source>
</reference>
<dbReference type="Proteomes" id="UP001500325">
    <property type="component" value="Unassembled WGS sequence"/>
</dbReference>
<accession>A0ABP8X0U1</accession>
<dbReference type="RefSeq" id="WP_345382092.1">
    <property type="nucleotide sequence ID" value="NZ_BAABIC010000013.1"/>
</dbReference>
<protein>
    <recommendedName>
        <fullName evidence="3">Alpha-amylase</fullName>
    </recommendedName>
</protein>
<name>A0ABP8X0U1_9PSEU</name>
<dbReference type="SUPFAM" id="SSF51445">
    <property type="entry name" value="(Trans)glycosidases"/>
    <property type="match status" value="1"/>
</dbReference>
<evidence type="ECO:0008006" key="3">
    <source>
        <dbReference type="Google" id="ProtNLM"/>
    </source>
</evidence>
<evidence type="ECO:0000313" key="1">
    <source>
        <dbReference type="EMBL" id="GAA4697413.1"/>
    </source>
</evidence>
<dbReference type="EMBL" id="BAABIC010000013">
    <property type="protein sequence ID" value="GAA4697413.1"/>
    <property type="molecule type" value="Genomic_DNA"/>
</dbReference>
<gene>
    <name evidence="1" type="ORF">GCM10023215_39550</name>
</gene>
<dbReference type="PANTHER" id="PTHR47786">
    <property type="entry name" value="ALPHA-1,4-GLUCAN:MALTOSE-1-PHOSPHATE MALTOSYLTRANSFERASE"/>
    <property type="match status" value="1"/>
</dbReference>
<dbReference type="InterPro" id="IPR017853">
    <property type="entry name" value="GH"/>
</dbReference>
<organism evidence="1 2">
    <name type="scientific">Pseudonocardia yuanmonensis</name>
    <dbReference type="NCBI Taxonomy" id="1095914"/>
    <lineage>
        <taxon>Bacteria</taxon>
        <taxon>Bacillati</taxon>
        <taxon>Actinomycetota</taxon>
        <taxon>Actinomycetes</taxon>
        <taxon>Pseudonocardiales</taxon>
        <taxon>Pseudonocardiaceae</taxon>
        <taxon>Pseudonocardia</taxon>
    </lineage>
</organism>
<dbReference type="PANTHER" id="PTHR47786:SF2">
    <property type="entry name" value="GLYCOSYL HYDROLASE FAMILY 13 CATALYTIC DOMAIN-CONTAINING PROTEIN"/>
    <property type="match status" value="1"/>
</dbReference>
<keyword evidence="2" id="KW-1185">Reference proteome</keyword>
<dbReference type="Gene3D" id="3.20.20.80">
    <property type="entry name" value="Glycosidases"/>
    <property type="match status" value="1"/>
</dbReference>
<comment type="caution">
    <text evidence="1">The sequence shown here is derived from an EMBL/GenBank/DDBJ whole genome shotgun (WGS) entry which is preliminary data.</text>
</comment>
<sequence length="196" mass="21536">MAGDARGIRAHLSADRQYQQRLVRFIENHDEPRAAAVFDERRQRAAAVATLTQTGARLVHDGQFDGRRVRLPVFLGRYPDEVGDPDLAGFYDALVSALSDPTFRTGTWELCDCTGWPGPDTADTAADLLAWCWSGESRWLVVVDLSDREATGHVRAPWTDLRGDTFILTDPTTNAVFDRSGDDLTDGLYVGLGPGA</sequence>